<protein>
    <submittedName>
        <fullName evidence="2">Bipolar DNA helicase HerA</fullName>
    </submittedName>
</protein>
<dbReference type="PANTHER" id="PTHR30121:SF6">
    <property type="entry name" value="SLR6007 PROTEIN"/>
    <property type="match status" value="1"/>
</dbReference>
<dbReference type="SUPFAM" id="SSF52540">
    <property type="entry name" value="P-loop containing nucleoside triphosphate hydrolases"/>
    <property type="match status" value="1"/>
</dbReference>
<proteinExistence type="predicted"/>
<dbReference type="InterPro" id="IPR027417">
    <property type="entry name" value="P-loop_NTPase"/>
</dbReference>
<name>A0A6J4QAF9_9ACTN</name>
<dbReference type="InterPro" id="IPR051162">
    <property type="entry name" value="T4SS_component"/>
</dbReference>
<dbReference type="EMBL" id="CADCVA010000297">
    <property type="protein sequence ID" value="CAA9432313.1"/>
    <property type="molecule type" value="Genomic_DNA"/>
</dbReference>
<sequence length="686" mass="76473">MLHEHFLDQISGPIGRVVTSEESPATAHEFFFWTAETAAAQNLDIGHIVAAESEDATAVAVLDDPRRYSDLQSFLDDFYAYDGDPSLEALSERAEILVFRARVLATKHRNERKKSKRPVRTGPVFFATNAAIEFALGTEDFSGHRIPMLLHENGNERDGSPQRTPLYVDEEYLLGPEAGHLNITGMSGLSTKTSHALFTIASTFQTVKDKKVAALMFNVKGADLLFLDKPVEVSAEDDPELAQRYERARQRGLPPEDKEMYESLGIEVRPFDNLKIFAPLRYGMEAGERILHAEGIPARKLNTLRSARGEDSCVYPVIWELGDVLPYAGYVFEPSDMDDKFRGFIEELRDRGVRTTADFYLLLDEIEDYFEAAREDGKNVSSWNGHNHMTIAKVRNRFKVLPNKCGGLLAHGRVEHGDLPRADGPFEDNEMRVVDISQLTGVPQDLIVTSVISKIWELAETGNLGVDKLIIFVDELNKYAPSSNSRTSSLKDTLVDISARGRHLNLTLFGAQQFRSKVDDEVIGNAATSLYGRIGDEELTNSSYRSFSGTTREELLQLEKGQLLLRHAHYAVPVFGRFPRPPVLMGKQGTDIFGEQRGDPASSVLAVMRNLTIKPPGIAAIRTEIAGVPEEQVYEALDAVQAAHRTGHGAADPYKNFRWNLKRPARTGSGRRDASRILSGLDRMRD</sequence>
<evidence type="ECO:0000313" key="2">
    <source>
        <dbReference type="EMBL" id="CAA9432313.1"/>
    </source>
</evidence>
<gene>
    <name evidence="2" type="ORF">AVDCRST_MAG82-2206</name>
</gene>
<organism evidence="2">
    <name type="scientific">uncultured Rubrobacteraceae bacterium</name>
    <dbReference type="NCBI Taxonomy" id="349277"/>
    <lineage>
        <taxon>Bacteria</taxon>
        <taxon>Bacillati</taxon>
        <taxon>Actinomycetota</taxon>
        <taxon>Rubrobacteria</taxon>
        <taxon>Rubrobacterales</taxon>
        <taxon>Rubrobacteraceae</taxon>
        <taxon>environmental samples</taxon>
    </lineage>
</organism>
<dbReference type="GO" id="GO:0004386">
    <property type="term" value="F:helicase activity"/>
    <property type="evidence" value="ECO:0007669"/>
    <property type="project" value="UniProtKB-KW"/>
</dbReference>
<feature type="region of interest" description="Disordered" evidence="1">
    <location>
        <begin position="663"/>
        <end position="686"/>
    </location>
</feature>
<evidence type="ECO:0000256" key="1">
    <source>
        <dbReference type="SAM" id="MobiDB-lite"/>
    </source>
</evidence>
<keyword evidence="2" id="KW-0547">Nucleotide-binding</keyword>
<accession>A0A6J4QAF9</accession>
<keyword evidence="2" id="KW-0067">ATP-binding</keyword>
<keyword evidence="2" id="KW-0347">Helicase</keyword>
<dbReference type="PANTHER" id="PTHR30121">
    <property type="entry name" value="UNCHARACTERIZED PROTEIN YJGR-RELATED"/>
    <property type="match status" value="1"/>
</dbReference>
<keyword evidence="2" id="KW-0378">Hydrolase</keyword>
<reference evidence="2" key="1">
    <citation type="submission" date="2020-02" db="EMBL/GenBank/DDBJ databases">
        <authorList>
            <person name="Meier V. D."/>
        </authorList>
    </citation>
    <scope>NUCLEOTIDE SEQUENCE</scope>
    <source>
        <strain evidence="2">AVDCRST_MAG82</strain>
    </source>
</reference>
<dbReference type="AlphaFoldDB" id="A0A6J4QAF9"/>
<dbReference type="Gene3D" id="3.40.50.300">
    <property type="entry name" value="P-loop containing nucleotide triphosphate hydrolases"/>
    <property type="match status" value="1"/>
</dbReference>